<proteinExistence type="predicted"/>
<accession>A0A699L8E4</accession>
<organism evidence="1">
    <name type="scientific">Tanacetum cinerariifolium</name>
    <name type="common">Dalmatian daisy</name>
    <name type="synonym">Chrysanthemum cinerariifolium</name>
    <dbReference type="NCBI Taxonomy" id="118510"/>
    <lineage>
        <taxon>Eukaryota</taxon>
        <taxon>Viridiplantae</taxon>
        <taxon>Streptophyta</taxon>
        <taxon>Embryophyta</taxon>
        <taxon>Tracheophyta</taxon>
        <taxon>Spermatophyta</taxon>
        <taxon>Magnoliopsida</taxon>
        <taxon>eudicotyledons</taxon>
        <taxon>Gunneridae</taxon>
        <taxon>Pentapetalae</taxon>
        <taxon>asterids</taxon>
        <taxon>campanulids</taxon>
        <taxon>Asterales</taxon>
        <taxon>Asteraceae</taxon>
        <taxon>Asteroideae</taxon>
        <taxon>Anthemideae</taxon>
        <taxon>Anthemidinae</taxon>
        <taxon>Tanacetum</taxon>
    </lineage>
</organism>
<dbReference type="AlphaFoldDB" id="A0A699L8E4"/>
<gene>
    <name evidence="1" type="ORF">Tci_697754</name>
</gene>
<name>A0A699L8E4_TANCI</name>
<reference evidence="1" key="1">
    <citation type="journal article" date="2019" name="Sci. Rep.">
        <title>Draft genome of Tanacetum cinerariifolium, the natural source of mosquito coil.</title>
        <authorList>
            <person name="Yamashiro T."/>
            <person name="Shiraishi A."/>
            <person name="Satake H."/>
            <person name="Nakayama K."/>
        </authorList>
    </citation>
    <scope>NUCLEOTIDE SEQUENCE</scope>
</reference>
<protein>
    <submittedName>
        <fullName evidence="1">Uncharacterized protein</fullName>
    </submittedName>
</protein>
<sequence>KDLVFPVILIHLLIKSCKTTSGKKSMYGEATSPDNHMDAVDRRLNIMSGGGTSSNKATLDESTSAKEFKSGSPLFFDELQVGVTGTIFAMLCRIWDVCAVTGRYLSTNMVVSDASVSHYF</sequence>
<comment type="caution">
    <text evidence="1">The sequence shown here is derived from an EMBL/GenBank/DDBJ whole genome shotgun (WGS) entry which is preliminary data.</text>
</comment>
<dbReference type="EMBL" id="BKCJ010586931">
    <property type="protein sequence ID" value="GFB25783.1"/>
    <property type="molecule type" value="Genomic_DNA"/>
</dbReference>
<evidence type="ECO:0000313" key="1">
    <source>
        <dbReference type="EMBL" id="GFB25783.1"/>
    </source>
</evidence>
<feature type="non-terminal residue" evidence="1">
    <location>
        <position position="1"/>
    </location>
</feature>